<name>A0A183BLI6_GLOPA</name>
<accession>A0A183BLI6</accession>
<keyword evidence="2" id="KW-0808">Transferase</keyword>
<dbReference type="InterPro" id="IPR035902">
    <property type="entry name" value="Nuc_phospho_transferase"/>
</dbReference>
<evidence type="ECO:0000259" key="3">
    <source>
        <dbReference type="Pfam" id="PF00591"/>
    </source>
</evidence>
<evidence type="ECO:0000313" key="4">
    <source>
        <dbReference type="Proteomes" id="UP000050741"/>
    </source>
</evidence>
<dbReference type="Proteomes" id="UP000050741">
    <property type="component" value="Unassembled WGS sequence"/>
</dbReference>
<dbReference type="SUPFAM" id="SSF52418">
    <property type="entry name" value="Nucleoside phosphorylase/phosphoribosyltransferase catalytic domain"/>
    <property type="match status" value="1"/>
</dbReference>
<reference evidence="4" key="2">
    <citation type="submission" date="2014-05" db="EMBL/GenBank/DDBJ databases">
        <title>The genome and life-stage specific transcriptomes of Globodera pallida elucidate key aspects of plant parasitism by a cyst nematode.</title>
        <authorList>
            <person name="Cotton J.A."/>
            <person name="Lilley C.J."/>
            <person name="Jones L.M."/>
            <person name="Kikuchi T."/>
            <person name="Reid A.J."/>
            <person name="Thorpe P."/>
            <person name="Tsai I.J."/>
            <person name="Beasley H."/>
            <person name="Blok V."/>
            <person name="Cock P.J.A."/>
            <person name="Van den Akker S.E."/>
            <person name="Holroyd N."/>
            <person name="Hunt M."/>
            <person name="Mantelin S."/>
            <person name="Naghra H."/>
            <person name="Pain A."/>
            <person name="Palomares-Rius J.E."/>
            <person name="Zarowiecki M."/>
            <person name="Berriman M."/>
            <person name="Jones J.T."/>
            <person name="Urwin P.E."/>
        </authorList>
    </citation>
    <scope>NUCLEOTIDE SEQUENCE [LARGE SCALE GENOMIC DNA]</scope>
    <source>
        <strain evidence="4">Lindley</strain>
    </source>
</reference>
<sequence length="68" mass="6874">MRSLRGVLDNQPGPALDIVALNAGAALYVAGVASSIADGLARARAAIADWQRAPAHAGICRCHPAAGR</sequence>
<organism evidence="4 5">
    <name type="scientific">Globodera pallida</name>
    <name type="common">Potato cyst nematode worm</name>
    <name type="synonym">Heterodera pallida</name>
    <dbReference type="NCBI Taxonomy" id="36090"/>
    <lineage>
        <taxon>Eukaryota</taxon>
        <taxon>Metazoa</taxon>
        <taxon>Ecdysozoa</taxon>
        <taxon>Nematoda</taxon>
        <taxon>Chromadorea</taxon>
        <taxon>Rhabditida</taxon>
        <taxon>Tylenchina</taxon>
        <taxon>Tylenchomorpha</taxon>
        <taxon>Tylenchoidea</taxon>
        <taxon>Heteroderidae</taxon>
        <taxon>Heteroderinae</taxon>
        <taxon>Globodera</taxon>
    </lineage>
</organism>
<dbReference type="WBParaSite" id="GPLIN_000147100">
    <property type="protein sequence ID" value="GPLIN_000147100"/>
    <property type="gene ID" value="GPLIN_000147100"/>
</dbReference>
<dbReference type="Gene3D" id="3.40.1030.10">
    <property type="entry name" value="Nucleoside phosphorylase/phosphoribosyltransferase catalytic domain"/>
    <property type="match status" value="1"/>
</dbReference>
<dbReference type="InterPro" id="IPR000312">
    <property type="entry name" value="Glycosyl_Trfase_fam3"/>
</dbReference>
<evidence type="ECO:0000256" key="2">
    <source>
        <dbReference type="ARBA" id="ARBA00022679"/>
    </source>
</evidence>
<reference evidence="4" key="1">
    <citation type="submission" date="2013-12" db="EMBL/GenBank/DDBJ databases">
        <authorList>
            <person name="Aslett M."/>
        </authorList>
    </citation>
    <scope>NUCLEOTIDE SEQUENCE [LARGE SCALE GENOMIC DNA]</scope>
    <source>
        <strain evidence="4">Lindley</strain>
    </source>
</reference>
<feature type="domain" description="Glycosyl transferase family 3" evidence="3">
    <location>
        <begin position="2"/>
        <end position="49"/>
    </location>
</feature>
<evidence type="ECO:0000313" key="5">
    <source>
        <dbReference type="WBParaSite" id="GPLIN_000147100"/>
    </source>
</evidence>
<dbReference type="Pfam" id="PF00591">
    <property type="entry name" value="Glycos_transf_3"/>
    <property type="match status" value="1"/>
</dbReference>
<reference evidence="5" key="3">
    <citation type="submission" date="2016-06" db="UniProtKB">
        <authorList>
            <consortium name="WormBaseParasite"/>
        </authorList>
    </citation>
    <scope>IDENTIFICATION</scope>
</reference>
<evidence type="ECO:0000256" key="1">
    <source>
        <dbReference type="ARBA" id="ARBA00022676"/>
    </source>
</evidence>
<protein>
    <submittedName>
        <fullName evidence="5">Glycos_transf_3 domain-containing protein</fullName>
    </submittedName>
</protein>
<dbReference type="GO" id="GO:0016757">
    <property type="term" value="F:glycosyltransferase activity"/>
    <property type="evidence" value="ECO:0007669"/>
    <property type="project" value="UniProtKB-KW"/>
</dbReference>
<keyword evidence="1" id="KW-0328">Glycosyltransferase</keyword>
<keyword evidence="4" id="KW-1185">Reference proteome</keyword>
<proteinExistence type="predicted"/>
<dbReference type="AlphaFoldDB" id="A0A183BLI6"/>